<gene>
    <name evidence="3" type="ORF">C2L64_46620</name>
    <name evidence="4" type="ORF">WQE_37337</name>
</gene>
<name>A0AAN1MQH7_9BURK</name>
<proteinExistence type="predicted"/>
<accession>A0AAN1MQH7</accession>
<feature type="compositionally biased region" description="Basic residues" evidence="1">
    <location>
        <begin position="22"/>
        <end position="34"/>
    </location>
</feature>
<keyword evidence="2" id="KW-0472">Membrane</keyword>
<dbReference type="KEGG" id="phs:C2L64_46620"/>
<evidence type="ECO:0000313" key="3">
    <source>
        <dbReference type="EMBL" id="AUT75790.1"/>
    </source>
</evidence>
<keyword evidence="2" id="KW-0812">Transmembrane</keyword>
<evidence type="ECO:0008006" key="7">
    <source>
        <dbReference type="Google" id="ProtNLM"/>
    </source>
</evidence>
<evidence type="ECO:0000313" key="6">
    <source>
        <dbReference type="Proteomes" id="UP000236649"/>
    </source>
</evidence>
<keyword evidence="5" id="KW-1185">Reference proteome</keyword>
<feature type="transmembrane region" description="Helical" evidence="2">
    <location>
        <begin position="56"/>
        <end position="76"/>
    </location>
</feature>
<evidence type="ECO:0000256" key="2">
    <source>
        <dbReference type="SAM" id="Phobius"/>
    </source>
</evidence>
<feature type="region of interest" description="Disordered" evidence="1">
    <location>
        <begin position="15"/>
        <end position="42"/>
    </location>
</feature>
<reference evidence="4 5" key="1">
    <citation type="journal article" date="2012" name="J. Bacteriol.">
        <title>Draft Genome Sequence of the Soil Bacterium Burkholderia terrae Strain BS001, Which Interacts with Fungal Surface Structures.</title>
        <authorList>
            <person name="Nazir R."/>
            <person name="Hansen M.A."/>
            <person name="Sorensen S."/>
            <person name="van Elsas J.D."/>
        </authorList>
    </citation>
    <scope>NUCLEOTIDE SEQUENCE [LARGE SCALE GENOMIC DNA]</scope>
    <source>
        <strain evidence="4 5">BS001</strain>
    </source>
</reference>
<feature type="region of interest" description="Disordered" evidence="1">
    <location>
        <begin position="102"/>
        <end position="122"/>
    </location>
</feature>
<dbReference type="Proteomes" id="UP000236649">
    <property type="component" value="Chromosome 4"/>
</dbReference>
<reference evidence="3 6" key="2">
    <citation type="submission" date="2018-01" db="EMBL/GenBank/DDBJ databases">
        <title>Species boundaries and ecological features among Paraburkholderia terrae DSMZ17804T, P. hospita DSMZ17164T and P. caribensis DSMZ13236T.</title>
        <authorList>
            <person name="Pratama A.A."/>
        </authorList>
    </citation>
    <scope>NUCLEOTIDE SEQUENCE [LARGE SCALE GENOMIC DNA]</scope>
    <source>
        <strain evidence="3 6">DSM 17164</strain>
    </source>
</reference>
<dbReference type="EMBL" id="AKAU01000227">
    <property type="protein sequence ID" value="EIM95821.1"/>
    <property type="molecule type" value="Genomic_DNA"/>
</dbReference>
<evidence type="ECO:0000256" key="1">
    <source>
        <dbReference type="SAM" id="MobiDB-lite"/>
    </source>
</evidence>
<dbReference type="Proteomes" id="UP000004980">
    <property type="component" value="Unassembled WGS sequence"/>
</dbReference>
<sequence>MQALTAESFISEKLEPNPNRTIRAKRKQTSRTRRQPSTETEAGVANSTRLELFCRFFLGVFVGFFCITAALFVRYISGNQLPQVTAVQPKSASQLLSGSAPAVPFSSASSHKPTTPSRDTEEKTLIASSAATIVTFIAAAVTNFLIWRKDKAKAIREKRDASR</sequence>
<organism evidence="3 6">
    <name type="scientific">Paraburkholderia hospita</name>
    <dbReference type="NCBI Taxonomy" id="169430"/>
    <lineage>
        <taxon>Bacteria</taxon>
        <taxon>Pseudomonadati</taxon>
        <taxon>Pseudomonadota</taxon>
        <taxon>Betaproteobacteria</taxon>
        <taxon>Burkholderiales</taxon>
        <taxon>Burkholderiaceae</taxon>
        <taxon>Paraburkholderia</taxon>
    </lineage>
</organism>
<evidence type="ECO:0000313" key="4">
    <source>
        <dbReference type="EMBL" id="EIM95821.1"/>
    </source>
</evidence>
<protein>
    <recommendedName>
        <fullName evidence="7">Transmembrane protein</fullName>
    </recommendedName>
</protein>
<keyword evidence="2" id="KW-1133">Transmembrane helix</keyword>
<evidence type="ECO:0000313" key="5">
    <source>
        <dbReference type="Proteomes" id="UP000004980"/>
    </source>
</evidence>
<dbReference type="AlphaFoldDB" id="A0AAN1MQH7"/>
<dbReference type="EMBL" id="CP026108">
    <property type="protein sequence ID" value="AUT75790.1"/>
    <property type="molecule type" value="Genomic_DNA"/>
</dbReference>
<feature type="transmembrane region" description="Helical" evidence="2">
    <location>
        <begin position="125"/>
        <end position="146"/>
    </location>
</feature>